<accession>A0A9W8KZI3</accession>
<evidence type="ECO:0000256" key="1">
    <source>
        <dbReference type="ARBA" id="ARBA00009649"/>
    </source>
</evidence>
<dbReference type="InterPro" id="IPR016130">
    <property type="entry name" value="Tyr_Pase_AS"/>
</dbReference>
<dbReference type="InterPro" id="IPR050348">
    <property type="entry name" value="Protein-Tyr_Phosphatase"/>
</dbReference>
<proteinExistence type="inferred from homology"/>
<dbReference type="PROSITE" id="PS50055">
    <property type="entry name" value="TYR_PHOSPHATASE_PTP"/>
    <property type="match status" value="1"/>
</dbReference>
<keyword evidence="4" id="KW-0378">Hydrolase</keyword>
<feature type="domain" description="Tyrosine-protein phosphatase" evidence="2">
    <location>
        <begin position="37"/>
        <end position="308"/>
    </location>
</feature>
<dbReference type="SUPFAM" id="SSF52799">
    <property type="entry name" value="(Phosphotyrosine protein) phosphatases II"/>
    <property type="match status" value="1"/>
</dbReference>
<evidence type="ECO:0000259" key="2">
    <source>
        <dbReference type="PROSITE" id="PS50055"/>
    </source>
</evidence>
<dbReference type="OrthoDB" id="10253954at2759"/>
<dbReference type="SMART" id="SM00404">
    <property type="entry name" value="PTPc_motif"/>
    <property type="match status" value="1"/>
</dbReference>
<dbReference type="InterPro" id="IPR029021">
    <property type="entry name" value="Prot-tyrosine_phosphatase-like"/>
</dbReference>
<gene>
    <name evidence="4" type="primary">PTPN2_2</name>
    <name evidence="4" type="ORF">GGI25_002058</name>
</gene>
<dbReference type="PRINTS" id="PR00700">
    <property type="entry name" value="PRTYPHPHTASE"/>
</dbReference>
<dbReference type="Pfam" id="PF00102">
    <property type="entry name" value="Y_phosphatase"/>
    <property type="match status" value="1"/>
</dbReference>
<feature type="domain" description="Tyrosine specific protein phosphatases" evidence="3">
    <location>
        <begin position="223"/>
        <end position="299"/>
    </location>
</feature>
<dbReference type="InterPro" id="IPR000387">
    <property type="entry name" value="Tyr_Pase_dom"/>
</dbReference>
<dbReference type="SMART" id="SM00194">
    <property type="entry name" value="PTPc"/>
    <property type="match status" value="1"/>
</dbReference>
<dbReference type="EC" id="3.1.3.48" evidence="4"/>
<sequence>MMSMSFRQLLQELSHQSVQHKVASTFKQTSLEDRERMAQEMELASRYESSNISDAQCRSNYDLNRYSDVVPFNHNRVRLTEGKNSYINATHIKLPDNISTTKYIATQGPLNHSTGDFWQMIWEQKAQSIVMLANPVESGRNKCAVYWPSAAGKPIASRLSNEGTGVLVTLLGERQLEHGNPSVVVRTLMLEHKRHPGESRTVRQLHYTEWPDHGVPLSPVPLFRLLQELNSGKQNATDSGPVVVHCSAGVGRTGTLIIMDAAMQYFTTHDDYAGDLVADAFKSLRKQRTLMVQTQSQLVFCYQAIAYMLNNY</sequence>
<dbReference type="InterPro" id="IPR000242">
    <property type="entry name" value="PTP_cat"/>
</dbReference>
<evidence type="ECO:0000313" key="4">
    <source>
        <dbReference type="EMBL" id="KAJ2678865.1"/>
    </source>
</evidence>
<dbReference type="AlphaFoldDB" id="A0A9W8KZI3"/>
<name>A0A9W8KZI3_9FUNG</name>
<dbReference type="GO" id="GO:0004725">
    <property type="term" value="F:protein tyrosine phosphatase activity"/>
    <property type="evidence" value="ECO:0007669"/>
    <property type="project" value="UniProtKB-EC"/>
</dbReference>
<dbReference type="Proteomes" id="UP001151518">
    <property type="component" value="Unassembled WGS sequence"/>
</dbReference>
<organism evidence="4 5">
    <name type="scientific">Coemansia spiralis</name>
    <dbReference type="NCBI Taxonomy" id="417178"/>
    <lineage>
        <taxon>Eukaryota</taxon>
        <taxon>Fungi</taxon>
        <taxon>Fungi incertae sedis</taxon>
        <taxon>Zoopagomycota</taxon>
        <taxon>Kickxellomycotina</taxon>
        <taxon>Kickxellomycetes</taxon>
        <taxon>Kickxellales</taxon>
        <taxon>Kickxellaceae</taxon>
        <taxon>Coemansia</taxon>
    </lineage>
</organism>
<dbReference type="Gene3D" id="3.90.190.10">
    <property type="entry name" value="Protein tyrosine phosphatase superfamily"/>
    <property type="match status" value="1"/>
</dbReference>
<dbReference type="InterPro" id="IPR003595">
    <property type="entry name" value="Tyr_Pase_cat"/>
</dbReference>
<protein>
    <submittedName>
        <fullName evidence="4">Tyrosine-protein phosphatase non-receptor type 2</fullName>
        <ecNumber evidence="4">3.1.3.48</ecNumber>
    </submittedName>
</protein>
<dbReference type="PANTHER" id="PTHR19134">
    <property type="entry name" value="RECEPTOR-TYPE TYROSINE-PROTEIN PHOSPHATASE"/>
    <property type="match status" value="1"/>
</dbReference>
<evidence type="ECO:0000259" key="3">
    <source>
        <dbReference type="PROSITE" id="PS50056"/>
    </source>
</evidence>
<comment type="similarity">
    <text evidence="1">Belongs to the protein-tyrosine phosphatase family. Non-receptor class subfamily.</text>
</comment>
<evidence type="ECO:0000313" key="5">
    <source>
        <dbReference type="Proteomes" id="UP001151518"/>
    </source>
</evidence>
<dbReference type="PANTHER" id="PTHR19134:SF561">
    <property type="entry name" value="PROTEIN TYROSINE PHOSPHATASE 36E, ISOFORM A"/>
    <property type="match status" value="1"/>
</dbReference>
<dbReference type="PROSITE" id="PS50056">
    <property type="entry name" value="TYR_PHOSPHATASE_2"/>
    <property type="match status" value="1"/>
</dbReference>
<dbReference type="PROSITE" id="PS00383">
    <property type="entry name" value="TYR_PHOSPHATASE_1"/>
    <property type="match status" value="1"/>
</dbReference>
<dbReference type="EMBL" id="JANBTW010000017">
    <property type="protein sequence ID" value="KAJ2678865.1"/>
    <property type="molecule type" value="Genomic_DNA"/>
</dbReference>
<dbReference type="CDD" id="cd00047">
    <property type="entry name" value="PTPc"/>
    <property type="match status" value="1"/>
</dbReference>
<reference evidence="4" key="1">
    <citation type="submission" date="2022-07" db="EMBL/GenBank/DDBJ databases">
        <title>Phylogenomic reconstructions and comparative analyses of Kickxellomycotina fungi.</title>
        <authorList>
            <person name="Reynolds N.K."/>
            <person name="Stajich J.E."/>
            <person name="Barry K."/>
            <person name="Grigoriev I.V."/>
            <person name="Crous P."/>
            <person name="Smith M.E."/>
        </authorList>
    </citation>
    <scope>NUCLEOTIDE SEQUENCE</scope>
    <source>
        <strain evidence="4">NRRL 3115</strain>
    </source>
</reference>
<comment type="caution">
    <text evidence="4">The sequence shown here is derived from an EMBL/GenBank/DDBJ whole genome shotgun (WGS) entry which is preliminary data.</text>
</comment>